<feature type="chain" id="PRO_5045452698" evidence="2">
    <location>
        <begin position="32"/>
        <end position="178"/>
    </location>
</feature>
<dbReference type="EMBL" id="JBBUTH010000007">
    <property type="protein sequence ID" value="MEK8051314.1"/>
    <property type="molecule type" value="Genomic_DNA"/>
</dbReference>
<feature type="compositionally biased region" description="Low complexity" evidence="1">
    <location>
        <begin position="64"/>
        <end position="77"/>
    </location>
</feature>
<evidence type="ECO:0000313" key="5">
    <source>
        <dbReference type="Proteomes" id="UP001365405"/>
    </source>
</evidence>
<sequence length="178" mass="19140">MPLSPTLAAHGLATRMTAVVLGLWLCAAAHAATVYRWQDDEGRVHYGETVPERYRERARAIDGPATAPSAQEQQQAQERARRDKARAAALGAAAATSAASAASAARAPASAASAPVPKRPARLPDERTDCATWQRLYQESLDCFAPYRTVLGGLKAEAFTRCNEVAEPPPTRCRMRTP</sequence>
<evidence type="ECO:0000259" key="3">
    <source>
        <dbReference type="Pfam" id="PF13511"/>
    </source>
</evidence>
<gene>
    <name evidence="4" type="ORF">AACH10_13770</name>
</gene>
<feature type="region of interest" description="Disordered" evidence="1">
    <location>
        <begin position="106"/>
        <end position="125"/>
    </location>
</feature>
<dbReference type="Proteomes" id="UP001365405">
    <property type="component" value="Unassembled WGS sequence"/>
</dbReference>
<feature type="domain" description="DUF4124" evidence="3">
    <location>
        <begin position="22"/>
        <end position="75"/>
    </location>
</feature>
<feature type="region of interest" description="Disordered" evidence="1">
    <location>
        <begin position="62"/>
        <end position="89"/>
    </location>
</feature>
<evidence type="ECO:0000313" key="4">
    <source>
        <dbReference type="EMBL" id="MEK8051314.1"/>
    </source>
</evidence>
<keyword evidence="5" id="KW-1185">Reference proteome</keyword>
<accession>A0ABU9CHI2</accession>
<keyword evidence="2" id="KW-0732">Signal</keyword>
<organism evidence="4 5">
    <name type="scientific">Pseudaquabacterium inlustre</name>
    <dbReference type="NCBI Taxonomy" id="2984192"/>
    <lineage>
        <taxon>Bacteria</taxon>
        <taxon>Pseudomonadati</taxon>
        <taxon>Pseudomonadota</taxon>
        <taxon>Betaproteobacteria</taxon>
        <taxon>Burkholderiales</taxon>
        <taxon>Sphaerotilaceae</taxon>
        <taxon>Pseudaquabacterium</taxon>
    </lineage>
</organism>
<proteinExistence type="predicted"/>
<dbReference type="InterPro" id="IPR025392">
    <property type="entry name" value="DUF4124"/>
</dbReference>
<evidence type="ECO:0000256" key="2">
    <source>
        <dbReference type="SAM" id="SignalP"/>
    </source>
</evidence>
<dbReference type="RefSeq" id="WP_341411002.1">
    <property type="nucleotide sequence ID" value="NZ_JBBUTH010000007.1"/>
</dbReference>
<name>A0ABU9CHI2_9BURK</name>
<feature type="signal peptide" evidence="2">
    <location>
        <begin position="1"/>
        <end position="31"/>
    </location>
</feature>
<dbReference type="Pfam" id="PF13511">
    <property type="entry name" value="DUF4124"/>
    <property type="match status" value="1"/>
</dbReference>
<feature type="compositionally biased region" description="Low complexity" evidence="1">
    <location>
        <begin position="106"/>
        <end position="116"/>
    </location>
</feature>
<reference evidence="4 5" key="1">
    <citation type="submission" date="2024-04" db="EMBL/GenBank/DDBJ databases">
        <title>Novel species of the genus Ideonella isolated from streams.</title>
        <authorList>
            <person name="Lu H."/>
        </authorList>
    </citation>
    <scope>NUCLEOTIDE SEQUENCE [LARGE SCALE GENOMIC DNA]</scope>
    <source>
        <strain evidence="4 5">DXS22W</strain>
    </source>
</reference>
<protein>
    <submittedName>
        <fullName evidence="4">DUF4124 domain-containing protein</fullName>
    </submittedName>
</protein>
<evidence type="ECO:0000256" key="1">
    <source>
        <dbReference type="SAM" id="MobiDB-lite"/>
    </source>
</evidence>
<comment type="caution">
    <text evidence="4">The sequence shown here is derived from an EMBL/GenBank/DDBJ whole genome shotgun (WGS) entry which is preliminary data.</text>
</comment>